<dbReference type="InterPro" id="IPR036291">
    <property type="entry name" value="NAD(P)-bd_dom_sf"/>
</dbReference>
<evidence type="ECO:0000256" key="1">
    <source>
        <dbReference type="ARBA" id="ARBA00007122"/>
    </source>
</evidence>
<feature type="binding site" evidence="5">
    <location>
        <begin position="278"/>
        <end position="283"/>
    </location>
    <ligand>
        <name>NAD(+)</name>
        <dbReference type="ChEBI" id="CHEBI:57540"/>
    </ligand>
</feature>
<keyword evidence="3 5" id="KW-0378">Hydrolase</keyword>
<dbReference type="Gene3D" id="3.40.50.1480">
    <property type="entry name" value="Adenosylhomocysteinase-like"/>
    <property type="match status" value="1"/>
</dbReference>
<feature type="binding site" evidence="5 7">
    <location>
        <position position="405"/>
    </location>
    <ligand>
        <name>NAD(+)</name>
        <dbReference type="ChEBI" id="CHEBI:57540"/>
    </ligand>
</feature>
<dbReference type="SMART" id="SM00997">
    <property type="entry name" value="AdoHcyase_NAD"/>
    <property type="match status" value="1"/>
</dbReference>
<comment type="subcellular location">
    <subcellularLocation>
        <location evidence="5">Cytoplasm</location>
    </subcellularLocation>
</comment>
<dbReference type="NCBIfam" id="TIGR00936">
    <property type="entry name" value="ahcY"/>
    <property type="match status" value="1"/>
</dbReference>
<dbReference type="GO" id="GO:0004013">
    <property type="term" value="F:adenosylhomocysteinase activity"/>
    <property type="evidence" value="ECO:0007669"/>
    <property type="project" value="UniProtKB-UniRule"/>
</dbReference>
<name>A0A378W8Q5_9MYCO</name>
<dbReference type="Gene3D" id="3.40.50.720">
    <property type="entry name" value="NAD(P)-binding Rossmann-like Domain"/>
    <property type="match status" value="1"/>
</dbReference>
<comment type="cofactor">
    <cofactor evidence="5 7 8">
        <name>NAD(+)</name>
        <dbReference type="ChEBI" id="CHEBI:57540"/>
    </cofactor>
    <text evidence="5 7 8">Binds 1 NAD(+) per subunit.</text>
</comment>
<dbReference type="GO" id="GO:0006730">
    <property type="term" value="P:one-carbon metabolic process"/>
    <property type="evidence" value="ECO:0007669"/>
    <property type="project" value="UniProtKB-UniRule"/>
</dbReference>
<dbReference type="AlphaFoldDB" id="A0A378W8Q5"/>
<dbReference type="EMBL" id="UGQQ01000002">
    <property type="protein sequence ID" value="SUA28500.1"/>
    <property type="molecule type" value="Genomic_DNA"/>
</dbReference>
<keyword evidence="5" id="KW-0963">Cytoplasm</keyword>
<evidence type="ECO:0000256" key="6">
    <source>
        <dbReference type="PIRSR" id="PIRSR001109-1"/>
    </source>
</evidence>
<feature type="binding site" evidence="5 6">
    <location>
        <position position="248"/>
    </location>
    <ligand>
        <name>substrate</name>
    </ligand>
</feature>
<reference evidence="11 12" key="1">
    <citation type="submission" date="2018-06" db="EMBL/GenBank/DDBJ databases">
        <authorList>
            <consortium name="Pathogen Informatics"/>
            <person name="Doyle S."/>
        </authorList>
    </citation>
    <scope>NUCLEOTIDE SEQUENCE [LARGE SCALE GENOMIC DNA]</scope>
    <source>
        <strain evidence="11 12">NCTC4524</strain>
    </source>
</reference>
<evidence type="ECO:0000313" key="12">
    <source>
        <dbReference type="Proteomes" id="UP000254945"/>
    </source>
</evidence>
<dbReference type="SUPFAM" id="SSF51735">
    <property type="entry name" value="NAD(P)-binding Rossmann-fold domains"/>
    <property type="match status" value="1"/>
</dbReference>
<accession>A0A378W8Q5</accession>
<dbReference type="SMART" id="SM00996">
    <property type="entry name" value="AdoHcyase"/>
    <property type="match status" value="1"/>
</dbReference>
<evidence type="ECO:0000256" key="7">
    <source>
        <dbReference type="PIRSR" id="PIRSR001109-2"/>
    </source>
</evidence>
<dbReference type="NCBIfam" id="NF004005">
    <property type="entry name" value="PRK05476.2-3"/>
    <property type="match status" value="1"/>
</dbReference>
<feature type="binding site" evidence="5">
    <location>
        <position position="336"/>
    </location>
    <ligand>
        <name>NAD(+)</name>
        <dbReference type="ChEBI" id="CHEBI:57540"/>
    </ligand>
</feature>
<feature type="binding site" evidence="7">
    <location>
        <position position="412"/>
    </location>
    <ligand>
        <name>NAD(+)</name>
        <dbReference type="ChEBI" id="CHEBI:57540"/>
    </ligand>
</feature>
<dbReference type="UniPathway" id="UPA00314">
    <property type="reaction ID" value="UER00076"/>
</dbReference>
<dbReference type="PIRSF" id="PIRSF001109">
    <property type="entry name" value="Ad_hcy_hydrolase"/>
    <property type="match status" value="1"/>
</dbReference>
<feature type="binding site" evidence="5 7">
    <location>
        <begin position="215"/>
        <end position="217"/>
    </location>
    <ligand>
        <name>NAD(+)</name>
        <dbReference type="ChEBI" id="CHEBI:57540"/>
    </ligand>
</feature>
<protein>
    <recommendedName>
        <fullName evidence="5">Adenosylhomocysteinase</fullName>
        <ecNumber evidence="5">3.13.2.1</ecNumber>
    </recommendedName>
    <alternativeName>
        <fullName evidence="5">S-adenosyl-L-homocysteine hydrolase</fullName>
        <shortName evidence="5">AdoHcyase</shortName>
    </alternativeName>
</protein>
<evidence type="ECO:0000256" key="3">
    <source>
        <dbReference type="ARBA" id="ARBA00022801"/>
    </source>
</evidence>
<feature type="binding site" evidence="5 6">
    <location>
        <position position="214"/>
    </location>
    <ligand>
        <name>substrate</name>
    </ligand>
</feature>
<dbReference type="SUPFAM" id="SSF52283">
    <property type="entry name" value="Formate/glycerate dehydrogenase catalytic domain-like"/>
    <property type="match status" value="1"/>
</dbReference>
<feature type="binding site" evidence="5">
    <location>
        <position position="249"/>
    </location>
    <ligand>
        <name>NAD(+)</name>
        <dbReference type="ChEBI" id="CHEBI:57540"/>
    </ligand>
</feature>
<feature type="binding site" evidence="7">
    <location>
        <begin position="280"/>
        <end position="285"/>
    </location>
    <ligand>
        <name>NAD(+)</name>
        <dbReference type="ChEBI" id="CHEBI:57540"/>
    </ligand>
</feature>
<feature type="binding site" evidence="5 6">
    <location>
        <position position="149"/>
    </location>
    <ligand>
        <name>substrate</name>
    </ligand>
</feature>
<dbReference type="PANTHER" id="PTHR23420:SF0">
    <property type="entry name" value="ADENOSYLHOMOCYSTEINASE"/>
    <property type="match status" value="1"/>
</dbReference>
<comment type="similarity">
    <text evidence="1 5 9">Belongs to the adenosylhomocysteinase family.</text>
</comment>
<dbReference type="CDD" id="cd00401">
    <property type="entry name" value="SAHH"/>
    <property type="match status" value="1"/>
</dbReference>
<dbReference type="Pfam" id="PF00670">
    <property type="entry name" value="AdoHcyase_NAD"/>
    <property type="match status" value="1"/>
</dbReference>
<dbReference type="PANTHER" id="PTHR23420">
    <property type="entry name" value="ADENOSYLHOMOCYSTEINASE"/>
    <property type="match status" value="1"/>
</dbReference>
<dbReference type="Proteomes" id="UP000254945">
    <property type="component" value="Unassembled WGS sequence"/>
</dbReference>
<gene>
    <name evidence="11" type="primary">ahcY_2</name>
    <name evidence="5" type="synonym">ahcY</name>
    <name evidence="11" type="ORF">NCTC4524_04480</name>
</gene>
<dbReference type="GO" id="GO:0071269">
    <property type="term" value="P:L-homocysteine biosynthetic process"/>
    <property type="evidence" value="ECO:0007669"/>
    <property type="project" value="UniProtKB-UniRule"/>
</dbReference>
<dbReference type="InterPro" id="IPR015878">
    <property type="entry name" value="Ado_hCys_hydrolase_NAD-bd"/>
</dbReference>
<comment type="caution">
    <text evidence="5">Lacks conserved residue(s) required for the propagation of feature annotation.</text>
</comment>
<sequence>MTTPKYYDSRNDLEFAIADFGLAEFGRDEIRLAEHEMPGLMSLRREYGETRPLSGARIAGSLHMTIQTAVLIETLVALGAEVRWVSCNIFSTQDHAAAAVVVGPQGTPEKPSGVPVFAWKGETLEDYWWCTEQLFDFGGGLGPTMILDDGGDATLLVHKGVEFEKAGAVPTVADDDLTVSDEYRIILDALRRSLDTSSDKWTRIAEDIKGVSEETTTGVHRLYQLATAGELLFPAINVNDSVTKSKFDNKYGIRHSLVDGINRATDVLIGGKVAVVCGYGDVGKGSAEALAGQGARVIVTEVDPICALQALLEGFQVARLDDVVRSADIVITTTGNKDIITAEHMQKMKNQAIVGNVGHFDNEIDMAGLARVPGIRRATIKPQVDEWVFPDGHAIIVLSEGRLLNLGNATGHPSFVMSNSFANQVIAQIELFTKNGEYGNEVYRLPKALDEKVARIHVDALGGELTQLTKDQAEYIGVDVDGPYKPEHYRY</sequence>
<dbReference type="Pfam" id="PF05221">
    <property type="entry name" value="AdoHcyase"/>
    <property type="match status" value="1"/>
</dbReference>
<feature type="domain" description="S-adenosyl-L-homocysteine hydrolase NAD binding" evidence="10">
    <location>
        <begin position="249"/>
        <end position="411"/>
    </location>
</feature>
<dbReference type="PROSITE" id="PS00739">
    <property type="entry name" value="ADOHCYASE_2"/>
    <property type="match status" value="1"/>
</dbReference>
<evidence type="ECO:0000256" key="4">
    <source>
        <dbReference type="ARBA" id="ARBA00023027"/>
    </source>
</evidence>
<dbReference type="GO" id="GO:0005829">
    <property type="term" value="C:cytosol"/>
    <property type="evidence" value="ECO:0007669"/>
    <property type="project" value="TreeGrafter"/>
</dbReference>
<evidence type="ECO:0000256" key="9">
    <source>
        <dbReference type="RuleBase" id="RU004166"/>
    </source>
</evidence>
<dbReference type="PROSITE" id="PS00738">
    <property type="entry name" value="ADOHCYASE_1"/>
    <property type="match status" value="1"/>
</dbReference>
<evidence type="ECO:0000256" key="2">
    <source>
        <dbReference type="ARBA" id="ARBA00022563"/>
    </source>
</evidence>
<evidence type="ECO:0000313" key="11">
    <source>
        <dbReference type="EMBL" id="SUA28500.1"/>
    </source>
</evidence>
<dbReference type="RefSeq" id="WP_036390369.1">
    <property type="nucleotide sequence ID" value="NZ_CP081000.1"/>
</dbReference>
<evidence type="ECO:0000256" key="8">
    <source>
        <dbReference type="RuleBase" id="RU000548"/>
    </source>
</evidence>
<evidence type="ECO:0000256" key="5">
    <source>
        <dbReference type="HAMAP-Rule" id="MF_00563"/>
    </source>
</evidence>
<dbReference type="GO" id="GO:0033353">
    <property type="term" value="P:S-adenosylmethionine cycle"/>
    <property type="evidence" value="ECO:0007669"/>
    <property type="project" value="TreeGrafter"/>
</dbReference>
<feature type="binding site" evidence="5 7">
    <location>
        <position position="301"/>
    </location>
    <ligand>
        <name>NAD(+)</name>
        <dbReference type="ChEBI" id="CHEBI:57540"/>
    </ligand>
</feature>
<comment type="pathway">
    <text evidence="5 8">Amino-acid biosynthesis; L-homocysteine biosynthesis; L-homocysteine from S-adenosyl-L-homocysteine: step 1/1.</text>
</comment>
<dbReference type="InterPro" id="IPR000043">
    <property type="entry name" value="Adenosylhomocysteinase-like"/>
</dbReference>
<organism evidence="11 12">
    <name type="scientific">Mycolicibacterium senegalense</name>
    <dbReference type="NCBI Taxonomy" id="1796"/>
    <lineage>
        <taxon>Bacteria</taxon>
        <taxon>Bacillati</taxon>
        <taxon>Actinomycetota</taxon>
        <taxon>Actinomycetes</taxon>
        <taxon>Mycobacteriales</taxon>
        <taxon>Mycobacteriaceae</taxon>
        <taxon>Mycolicibacterium</taxon>
    </lineage>
</organism>
<dbReference type="HAMAP" id="MF_00563">
    <property type="entry name" value="AdoHcyase"/>
    <property type="match status" value="1"/>
</dbReference>
<comment type="function">
    <text evidence="5">May play a key role in the regulation of the intracellular concentration of adenosylhomocysteine.</text>
</comment>
<dbReference type="InterPro" id="IPR020082">
    <property type="entry name" value="S-Ado-L-homoCys_hydrolase_CS"/>
</dbReference>
<evidence type="ECO:0000259" key="10">
    <source>
        <dbReference type="SMART" id="SM00997"/>
    </source>
</evidence>
<comment type="catalytic activity">
    <reaction evidence="5 8">
        <text>S-adenosyl-L-homocysteine + H2O = L-homocysteine + adenosine</text>
        <dbReference type="Rhea" id="RHEA:21708"/>
        <dbReference type="ChEBI" id="CHEBI:15377"/>
        <dbReference type="ChEBI" id="CHEBI:16335"/>
        <dbReference type="ChEBI" id="CHEBI:57856"/>
        <dbReference type="ChEBI" id="CHEBI:58199"/>
        <dbReference type="EC" id="3.13.2.1"/>
    </reaction>
</comment>
<feature type="binding site" evidence="5 6">
    <location>
        <position position="65"/>
    </location>
    <ligand>
        <name>substrate</name>
    </ligand>
</feature>
<proteinExistence type="inferred from homology"/>
<dbReference type="FunFam" id="3.40.50.720:FF:000004">
    <property type="entry name" value="Adenosylhomocysteinase"/>
    <property type="match status" value="1"/>
</dbReference>
<keyword evidence="4 5" id="KW-0520">NAD</keyword>
<feature type="binding site" evidence="5 6">
    <location>
        <position position="244"/>
    </location>
    <ligand>
        <name>substrate</name>
    </ligand>
</feature>
<keyword evidence="2 5" id="KW-0554">One-carbon metabolism</keyword>
<dbReference type="EC" id="3.13.2.1" evidence="5"/>
<dbReference type="InterPro" id="IPR042172">
    <property type="entry name" value="Adenosylhomocyst_ase-like_sf"/>
</dbReference>